<evidence type="ECO:0000256" key="11">
    <source>
        <dbReference type="ARBA" id="ARBA00082544"/>
    </source>
</evidence>
<reference evidence="19" key="1">
    <citation type="submission" date="2016-11" db="UniProtKB">
        <authorList>
            <consortium name="WormBaseParasite"/>
        </authorList>
    </citation>
    <scope>IDENTIFICATION</scope>
</reference>
<dbReference type="PRINTS" id="PR00080">
    <property type="entry name" value="SDRFAMILY"/>
</dbReference>
<sequence length="293" mass="32949">MEITDITKLLGWIFYLIGQSLYNNLVPYEWKKKKDLRGKRVLLTGGGSGIGAAMAKRLAQEGCHLALWDINEKGLETTKKEVEKYGVDVYIQAVDISKEENVNKAADVLRENFGDIDILYNNAGLVNNSYFLDTSTAAMERLVRVMLLSHFYTVKQFLPKMIERNEGHIVATGSVAGHLGLAEIADYCAAKFGVRGFMESLYNQMVILGHDGIEFTTICPWYVKTPLLDGQQHFHQAFPAVELDGLIERSIQAIKLNEREVLYPAKLNVWMAIKACFPLAVQRSILLGKLCWS</sequence>
<feature type="domain" description="Ketoreductase" evidence="13">
    <location>
        <begin position="39"/>
        <end position="224"/>
    </location>
</feature>
<dbReference type="GO" id="GO:0005811">
    <property type="term" value="C:lipid droplet"/>
    <property type="evidence" value="ECO:0007669"/>
    <property type="project" value="TreeGrafter"/>
</dbReference>
<evidence type="ECO:0000313" key="15">
    <source>
        <dbReference type="EMBL" id="CAD5233702.1"/>
    </source>
</evidence>
<dbReference type="Proteomes" id="UP000095284">
    <property type="component" value="Unplaced"/>
</dbReference>
<dbReference type="WBParaSite" id="BXY_0095000.1">
    <property type="protein sequence ID" value="BXY_0095000.1"/>
    <property type="gene ID" value="BXY_0095000"/>
</dbReference>
<dbReference type="eggNOG" id="KOG1201">
    <property type="taxonomic scope" value="Eukaryota"/>
</dbReference>
<dbReference type="Proteomes" id="UP000659654">
    <property type="component" value="Unassembled WGS sequence"/>
</dbReference>
<keyword evidence="8" id="KW-0472">Membrane</keyword>
<dbReference type="SMR" id="A0A1I7RJR8"/>
<gene>
    <name evidence="14" type="ORF">BXYJ_LOCUS13789</name>
    <name evidence="15" type="ORF">BXYJ_LOCUS13793</name>
</gene>
<dbReference type="OrthoDB" id="10253736at2759"/>
<keyword evidence="18" id="KW-1185">Reference proteome</keyword>
<comment type="function">
    <text evidence="9">Catalyzes the reduction of all-trans-retinal to all-trans-retinol in the presence of NADPH.</text>
</comment>
<evidence type="ECO:0000256" key="6">
    <source>
        <dbReference type="ARBA" id="ARBA00023002"/>
    </source>
</evidence>
<evidence type="ECO:0000256" key="7">
    <source>
        <dbReference type="ARBA" id="ARBA00023098"/>
    </source>
</evidence>
<dbReference type="InterPro" id="IPR057326">
    <property type="entry name" value="KR_dom"/>
</dbReference>
<organism evidence="17 19">
    <name type="scientific">Bursaphelenchus xylophilus</name>
    <name type="common">Pinewood nematode worm</name>
    <name type="synonym">Aphelenchoides xylophilus</name>
    <dbReference type="NCBI Taxonomy" id="6326"/>
    <lineage>
        <taxon>Eukaryota</taxon>
        <taxon>Metazoa</taxon>
        <taxon>Ecdysozoa</taxon>
        <taxon>Nematoda</taxon>
        <taxon>Chromadorea</taxon>
        <taxon>Rhabditida</taxon>
        <taxon>Tylenchina</taxon>
        <taxon>Tylenchomorpha</taxon>
        <taxon>Aphelenchoidea</taxon>
        <taxon>Aphelenchoididae</taxon>
        <taxon>Bursaphelenchus</taxon>
    </lineage>
</organism>
<dbReference type="EMBL" id="CAJFCV020000006">
    <property type="protein sequence ID" value="CAG9129013.1"/>
    <property type="molecule type" value="Genomic_DNA"/>
</dbReference>
<dbReference type="PANTHER" id="PTHR24322:SF736">
    <property type="entry name" value="RETINOL DEHYDROGENASE 10"/>
    <property type="match status" value="1"/>
</dbReference>
<evidence type="ECO:0000256" key="9">
    <source>
        <dbReference type="ARBA" id="ARBA00059620"/>
    </source>
</evidence>
<dbReference type="EMBL" id="CAJFDI010000006">
    <property type="protein sequence ID" value="CAD5233698.1"/>
    <property type="molecule type" value="Genomic_DNA"/>
</dbReference>
<dbReference type="AlphaFoldDB" id="A0A1I7RJR8"/>
<dbReference type="SMART" id="SM00822">
    <property type="entry name" value="PKS_KR"/>
    <property type="match status" value="1"/>
</dbReference>
<evidence type="ECO:0000256" key="4">
    <source>
        <dbReference type="ARBA" id="ARBA00022857"/>
    </source>
</evidence>
<name>A0A1I7RJR8_BURXY</name>
<accession>A0A1I7RJR8</accession>
<evidence type="ECO:0000256" key="10">
    <source>
        <dbReference type="ARBA" id="ARBA00068717"/>
    </source>
</evidence>
<evidence type="ECO:0000256" key="12">
    <source>
        <dbReference type="RuleBase" id="RU000363"/>
    </source>
</evidence>
<evidence type="ECO:0000313" key="18">
    <source>
        <dbReference type="Proteomes" id="UP000659654"/>
    </source>
</evidence>
<comment type="similarity">
    <text evidence="2 12">Belongs to the short-chain dehydrogenases/reductases (SDR) family.</text>
</comment>
<dbReference type="InterPro" id="IPR036291">
    <property type="entry name" value="NAD(P)-bd_dom_sf"/>
</dbReference>
<keyword evidence="7" id="KW-0443">Lipid metabolism</keyword>
<keyword evidence="5" id="KW-1133">Transmembrane helix</keyword>
<evidence type="ECO:0000313" key="19">
    <source>
        <dbReference type="WBParaSite" id="BXY_0095000.1"/>
    </source>
</evidence>
<dbReference type="EMBL" id="CAJFCV020000006">
    <property type="protein sequence ID" value="CAG9129021.1"/>
    <property type="molecule type" value="Genomic_DNA"/>
</dbReference>
<evidence type="ECO:0000256" key="2">
    <source>
        <dbReference type="ARBA" id="ARBA00006484"/>
    </source>
</evidence>
<evidence type="ECO:0000313" key="16">
    <source>
        <dbReference type="EMBL" id="CAG9129013.1"/>
    </source>
</evidence>
<evidence type="ECO:0000313" key="14">
    <source>
        <dbReference type="EMBL" id="CAD5233698.1"/>
    </source>
</evidence>
<evidence type="ECO:0000256" key="1">
    <source>
        <dbReference type="ARBA" id="ARBA00004141"/>
    </source>
</evidence>
<comment type="subcellular location">
    <subcellularLocation>
        <location evidence="1">Membrane</location>
        <topology evidence="1">Multi-pass membrane protein</topology>
    </subcellularLocation>
</comment>
<dbReference type="EMBL" id="CAJFDI010000006">
    <property type="protein sequence ID" value="CAD5233702.1"/>
    <property type="molecule type" value="Genomic_DNA"/>
</dbReference>
<dbReference type="Gene3D" id="3.40.50.720">
    <property type="entry name" value="NAD(P)-binding Rossmann-like Domain"/>
    <property type="match status" value="1"/>
</dbReference>
<dbReference type="PANTHER" id="PTHR24322">
    <property type="entry name" value="PKSB"/>
    <property type="match status" value="1"/>
</dbReference>
<dbReference type="Pfam" id="PF00106">
    <property type="entry name" value="adh_short"/>
    <property type="match status" value="1"/>
</dbReference>
<keyword evidence="6" id="KW-0560">Oxidoreductase</keyword>
<evidence type="ECO:0000256" key="3">
    <source>
        <dbReference type="ARBA" id="ARBA00022692"/>
    </source>
</evidence>
<reference evidence="16" key="2">
    <citation type="submission" date="2020-08" db="EMBL/GenBank/DDBJ databases">
        <authorList>
            <person name="Kikuchi T."/>
        </authorList>
    </citation>
    <scope>NUCLEOTIDE SEQUENCE</scope>
    <source>
        <strain evidence="14">Ka4C1</strain>
    </source>
</reference>
<evidence type="ECO:0000313" key="17">
    <source>
        <dbReference type="Proteomes" id="UP000095284"/>
    </source>
</evidence>
<dbReference type="GO" id="GO:0016020">
    <property type="term" value="C:membrane"/>
    <property type="evidence" value="ECO:0007669"/>
    <property type="project" value="UniProtKB-SubCell"/>
</dbReference>
<evidence type="ECO:0000259" key="13">
    <source>
        <dbReference type="SMART" id="SM00822"/>
    </source>
</evidence>
<dbReference type="PRINTS" id="PR00081">
    <property type="entry name" value="GDHRDH"/>
</dbReference>
<keyword evidence="3" id="KW-0812">Transmembrane</keyword>
<protein>
    <recommendedName>
        <fullName evidence="10">Short-chain dehydrogenase/reductase 3</fullName>
    </recommendedName>
    <alternativeName>
        <fullName evidence="11">Retinal short-chain dehydrogenase/reductase 1</fullName>
    </alternativeName>
</protein>
<dbReference type="Proteomes" id="UP000582659">
    <property type="component" value="Unassembled WGS sequence"/>
</dbReference>
<dbReference type="FunFam" id="3.40.50.720:FF:000131">
    <property type="entry name" value="Short-chain dehydrogenase/reductase 3"/>
    <property type="match status" value="1"/>
</dbReference>
<dbReference type="CDD" id="cd05339">
    <property type="entry name" value="17beta-HSDXI-like_SDR_c"/>
    <property type="match status" value="1"/>
</dbReference>
<keyword evidence="4" id="KW-0521">NADP</keyword>
<dbReference type="InterPro" id="IPR002347">
    <property type="entry name" value="SDR_fam"/>
</dbReference>
<dbReference type="GO" id="GO:0052650">
    <property type="term" value="F:all-trans-retinol dehydrogenase (NADP+) activity"/>
    <property type="evidence" value="ECO:0007669"/>
    <property type="project" value="UniProtKB-ARBA"/>
</dbReference>
<evidence type="ECO:0000256" key="8">
    <source>
        <dbReference type="ARBA" id="ARBA00023136"/>
    </source>
</evidence>
<dbReference type="SUPFAM" id="SSF51735">
    <property type="entry name" value="NAD(P)-binding Rossmann-fold domains"/>
    <property type="match status" value="1"/>
</dbReference>
<evidence type="ECO:0000256" key="5">
    <source>
        <dbReference type="ARBA" id="ARBA00022989"/>
    </source>
</evidence>
<proteinExistence type="inferred from homology"/>